<sequence>MCAWGHFDPSDLRLESWRSIKEIDKIGSALALYKWRSNGTHVTTQLFESNLAIARLIQYVGEIEIAMPSKTEPTLSQISISSNCLGLDNQLSICLFGLDVRLGCF</sequence>
<keyword evidence="2" id="KW-1185">Reference proteome</keyword>
<comment type="caution">
    <text evidence="1">The sequence shown here is derived from an EMBL/GenBank/DDBJ whole genome shotgun (WGS) entry which is preliminary data.</text>
</comment>
<dbReference type="AlphaFoldDB" id="A0A3M7SG34"/>
<dbReference type="EMBL" id="REGN01001438">
    <property type="protein sequence ID" value="RNA34679.1"/>
    <property type="molecule type" value="Genomic_DNA"/>
</dbReference>
<organism evidence="1 2">
    <name type="scientific">Brachionus plicatilis</name>
    <name type="common">Marine rotifer</name>
    <name type="synonym">Brachionus muelleri</name>
    <dbReference type="NCBI Taxonomy" id="10195"/>
    <lineage>
        <taxon>Eukaryota</taxon>
        <taxon>Metazoa</taxon>
        <taxon>Spiralia</taxon>
        <taxon>Gnathifera</taxon>
        <taxon>Rotifera</taxon>
        <taxon>Eurotatoria</taxon>
        <taxon>Monogononta</taxon>
        <taxon>Pseudotrocha</taxon>
        <taxon>Ploima</taxon>
        <taxon>Brachionidae</taxon>
        <taxon>Brachionus</taxon>
    </lineage>
</organism>
<name>A0A3M7SG34_BRAPC</name>
<proteinExistence type="predicted"/>
<accession>A0A3M7SG34</accession>
<gene>
    <name evidence="1" type="ORF">BpHYR1_035169</name>
</gene>
<dbReference type="Proteomes" id="UP000276133">
    <property type="component" value="Unassembled WGS sequence"/>
</dbReference>
<evidence type="ECO:0000313" key="2">
    <source>
        <dbReference type="Proteomes" id="UP000276133"/>
    </source>
</evidence>
<reference evidence="1 2" key="1">
    <citation type="journal article" date="2018" name="Sci. Rep.">
        <title>Genomic signatures of local adaptation to the degree of environmental predictability in rotifers.</title>
        <authorList>
            <person name="Franch-Gras L."/>
            <person name="Hahn C."/>
            <person name="Garcia-Roger E.M."/>
            <person name="Carmona M.J."/>
            <person name="Serra M."/>
            <person name="Gomez A."/>
        </authorList>
    </citation>
    <scope>NUCLEOTIDE SEQUENCE [LARGE SCALE GENOMIC DNA]</scope>
    <source>
        <strain evidence="1">HYR1</strain>
    </source>
</reference>
<protein>
    <submittedName>
        <fullName evidence="1">Uncharacterized protein</fullName>
    </submittedName>
</protein>
<evidence type="ECO:0000313" key="1">
    <source>
        <dbReference type="EMBL" id="RNA34679.1"/>
    </source>
</evidence>